<name>A0A8C3FBM6_CHRPI</name>
<reference evidence="2" key="2">
    <citation type="submission" date="2025-09" db="UniProtKB">
        <authorList>
            <consortium name="Ensembl"/>
        </authorList>
    </citation>
    <scope>IDENTIFICATION</scope>
</reference>
<feature type="domain" description="Sperm-associated microtubule inner protein 5" evidence="1">
    <location>
        <begin position="100"/>
        <end position="150"/>
    </location>
</feature>
<evidence type="ECO:0000313" key="3">
    <source>
        <dbReference type="Proteomes" id="UP000694380"/>
    </source>
</evidence>
<dbReference type="InterPro" id="IPR055215">
    <property type="entry name" value="SPMIP5_dom"/>
</dbReference>
<accession>A0A8C3FBM6</accession>
<dbReference type="PANTHER" id="PTHR47301:SF1">
    <property type="entry name" value="CHROMOSOME 10 OPEN READING FRAME 82"/>
    <property type="match status" value="1"/>
</dbReference>
<organism evidence="2 3">
    <name type="scientific">Chrysemys picta bellii</name>
    <name type="common">Western painted turtle</name>
    <name type="synonym">Emys bellii</name>
    <dbReference type="NCBI Taxonomy" id="8478"/>
    <lineage>
        <taxon>Eukaryota</taxon>
        <taxon>Metazoa</taxon>
        <taxon>Chordata</taxon>
        <taxon>Craniata</taxon>
        <taxon>Vertebrata</taxon>
        <taxon>Euteleostomi</taxon>
        <taxon>Archelosauria</taxon>
        <taxon>Testudinata</taxon>
        <taxon>Testudines</taxon>
        <taxon>Cryptodira</taxon>
        <taxon>Durocryptodira</taxon>
        <taxon>Testudinoidea</taxon>
        <taxon>Emydidae</taxon>
        <taxon>Chrysemys</taxon>
    </lineage>
</organism>
<dbReference type="PANTHER" id="PTHR47301">
    <property type="entry name" value="HYPOTHETICAL PROTEIN LOC681006"/>
    <property type="match status" value="1"/>
</dbReference>
<proteinExistence type="predicted"/>
<dbReference type="Ensembl" id="ENSCPBT00000007589.1">
    <property type="protein sequence ID" value="ENSCPBP00000006275.1"/>
    <property type="gene ID" value="ENSCPBG00000005000.1"/>
</dbReference>
<dbReference type="Pfam" id="PF22573">
    <property type="entry name" value="SPMIP5"/>
    <property type="match status" value="1"/>
</dbReference>
<reference evidence="2" key="1">
    <citation type="submission" date="2025-08" db="UniProtKB">
        <authorList>
            <consortium name="Ensembl"/>
        </authorList>
    </citation>
    <scope>IDENTIFICATION</scope>
</reference>
<sequence length="213" mass="24313">MLAICSIRSCELLTFILLTLLGYVPQRFYRIGTTYGDDSMACMTLFHNATQRSRDAQNGLRYIAATTPKLPSICSNEDVLQALYDYNSKHHPYMLGTVITKRSLLEPPIPGWTGFVPRARVTELGYGVPYHEMTKNCYQDFKNLRDQASKLDQLRTKWSSEFQRFRTVMENSLPAPPLLSLVPMRHRQPPLTATTAVFHGTSGIKQWTFVSCR</sequence>
<evidence type="ECO:0000313" key="2">
    <source>
        <dbReference type="Ensembl" id="ENSCPBP00000006275.1"/>
    </source>
</evidence>
<dbReference type="Proteomes" id="UP000694380">
    <property type="component" value="Unplaced"/>
</dbReference>
<protein>
    <recommendedName>
        <fullName evidence="1">Sperm-associated microtubule inner protein 5 domain-containing protein</fullName>
    </recommendedName>
</protein>
<keyword evidence="3" id="KW-1185">Reference proteome</keyword>
<dbReference type="InterPro" id="IPR043246">
    <property type="entry name" value="SPMIP5"/>
</dbReference>
<dbReference type="GeneTree" id="ENSGT00390000017460"/>
<evidence type="ECO:0000259" key="1">
    <source>
        <dbReference type="Pfam" id="PF22573"/>
    </source>
</evidence>
<dbReference type="AlphaFoldDB" id="A0A8C3FBM6"/>